<evidence type="ECO:0000313" key="1">
    <source>
        <dbReference type="EMBL" id="MFD2593631.1"/>
    </source>
</evidence>
<dbReference type="Proteomes" id="UP001597459">
    <property type="component" value="Unassembled WGS sequence"/>
</dbReference>
<organism evidence="1 2">
    <name type="scientific">Aquimarina hainanensis</name>
    <dbReference type="NCBI Taxonomy" id="1578017"/>
    <lineage>
        <taxon>Bacteria</taxon>
        <taxon>Pseudomonadati</taxon>
        <taxon>Bacteroidota</taxon>
        <taxon>Flavobacteriia</taxon>
        <taxon>Flavobacteriales</taxon>
        <taxon>Flavobacteriaceae</taxon>
        <taxon>Aquimarina</taxon>
    </lineage>
</organism>
<dbReference type="RefSeq" id="WP_378253890.1">
    <property type="nucleotide sequence ID" value="NZ_JBHSJV010000001.1"/>
</dbReference>
<protein>
    <submittedName>
        <fullName evidence="1">Uncharacterized protein</fullName>
    </submittedName>
</protein>
<comment type="caution">
    <text evidence="1">The sequence shown here is derived from an EMBL/GenBank/DDBJ whole genome shotgun (WGS) entry which is preliminary data.</text>
</comment>
<keyword evidence="2" id="KW-1185">Reference proteome</keyword>
<proteinExistence type="predicted"/>
<accession>A0ABW5NET7</accession>
<sequence length="269" mass="32274">MNYTSRYVRLFPVNFQNDEHELTSILEQINEISLCYYYWNSDHSYLDILYTSKHLIDYFLNDSVLEKFHYWEIGADEGYDHDTITGRSKFYKTKVGQSVFNYSSISYYQADQIRFSGFSNDFKNYVKVIFKDAYEVAFNDTKNIYIRDEKLIYSATNDRWSTISSLDNNKNEDVENRLFKDGFILDLIEVSRYGTERLNVLDFVFNEAQKNGNDFIKSIELMNNGRVVHKFSWNQEAKRWSSLHGDFWSNCIDTEYIRFIEWYKKEKDS</sequence>
<evidence type="ECO:0000313" key="2">
    <source>
        <dbReference type="Proteomes" id="UP001597459"/>
    </source>
</evidence>
<reference evidence="2" key="1">
    <citation type="journal article" date="2019" name="Int. J. Syst. Evol. Microbiol.">
        <title>The Global Catalogue of Microorganisms (GCM) 10K type strain sequencing project: providing services to taxonomists for standard genome sequencing and annotation.</title>
        <authorList>
            <consortium name="The Broad Institute Genomics Platform"/>
            <consortium name="The Broad Institute Genome Sequencing Center for Infectious Disease"/>
            <person name="Wu L."/>
            <person name="Ma J."/>
        </authorList>
    </citation>
    <scope>NUCLEOTIDE SEQUENCE [LARGE SCALE GENOMIC DNA]</scope>
    <source>
        <strain evidence="2">KCTC 42423</strain>
    </source>
</reference>
<dbReference type="EMBL" id="JBHULX010000048">
    <property type="protein sequence ID" value="MFD2593631.1"/>
    <property type="molecule type" value="Genomic_DNA"/>
</dbReference>
<gene>
    <name evidence="1" type="ORF">ACFSTE_22525</name>
</gene>
<name>A0ABW5NET7_9FLAO</name>